<feature type="domain" description="Major facilitator superfamily (MFS) profile" evidence="10">
    <location>
        <begin position="1"/>
        <end position="240"/>
    </location>
</feature>
<reference evidence="11 12" key="1">
    <citation type="submission" date="2015-01" db="EMBL/GenBank/DDBJ databases">
        <title>Genome Sequence of Pseudomonas antarctica CMS 35.</title>
        <authorList>
            <person name="Voget S."/>
            <person name="Chow J."/>
            <person name="Daniel R."/>
            <person name="Streit W."/>
        </authorList>
    </citation>
    <scope>NUCLEOTIDE SEQUENCE [LARGE SCALE GENOMIC DNA]</scope>
    <source>
        <strain evidence="11 12">CMS 35</strain>
    </source>
</reference>
<evidence type="ECO:0000256" key="8">
    <source>
        <dbReference type="ARBA" id="ARBA00023136"/>
    </source>
</evidence>
<dbReference type="PANTHER" id="PTHR43528">
    <property type="entry name" value="ALPHA-KETOGLUTARATE PERMEASE"/>
    <property type="match status" value="1"/>
</dbReference>
<dbReference type="InterPro" id="IPR051084">
    <property type="entry name" value="H+-coupled_symporters"/>
</dbReference>
<keyword evidence="3" id="KW-0813">Transport</keyword>
<keyword evidence="8 9" id="KW-0472">Membrane</keyword>
<dbReference type="EMBL" id="JXDI01000004">
    <property type="protein sequence ID" value="KAF2406211.1"/>
    <property type="molecule type" value="Genomic_DNA"/>
</dbReference>
<keyword evidence="5 9" id="KW-0812">Transmembrane</keyword>
<evidence type="ECO:0000256" key="1">
    <source>
        <dbReference type="ARBA" id="ARBA00004651"/>
    </source>
</evidence>
<feature type="transmembrane region" description="Helical" evidence="9">
    <location>
        <begin position="149"/>
        <end position="173"/>
    </location>
</feature>
<feature type="transmembrane region" description="Helical" evidence="9">
    <location>
        <begin position="185"/>
        <end position="209"/>
    </location>
</feature>
<organism evidence="11 12">
    <name type="scientific">Pseudomonas antarctica</name>
    <dbReference type="NCBI Taxonomy" id="219572"/>
    <lineage>
        <taxon>Bacteria</taxon>
        <taxon>Pseudomonadati</taxon>
        <taxon>Pseudomonadota</taxon>
        <taxon>Gammaproteobacteria</taxon>
        <taxon>Pseudomonadales</taxon>
        <taxon>Pseudomonadaceae</taxon>
        <taxon>Pseudomonas</taxon>
    </lineage>
</organism>
<dbReference type="InterPro" id="IPR005829">
    <property type="entry name" value="Sugar_transporter_CS"/>
</dbReference>
<dbReference type="Proteomes" id="UP000748067">
    <property type="component" value="Unassembled WGS sequence"/>
</dbReference>
<evidence type="ECO:0000256" key="9">
    <source>
        <dbReference type="SAM" id="Phobius"/>
    </source>
</evidence>
<dbReference type="SUPFAM" id="SSF103473">
    <property type="entry name" value="MFS general substrate transporter"/>
    <property type="match status" value="1"/>
</dbReference>
<dbReference type="InterPro" id="IPR020846">
    <property type="entry name" value="MFS_dom"/>
</dbReference>
<evidence type="ECO:0000256" key="3">
    <source>
        <dbReference type="ARBA" id="ARBA00022448"/>
    </source>
</evidence>
<accession>A0ABQ6ZPD5</accession>
<keyword evidence="7 9" id="KW-1133">Transmembrane helix</keyword>
<evidence type="ECO:0000313" key="11">
    <source>
        <dbReference type="EMBL" id="KAF2406211.1"/>
    </source>
</evidence>
<dbReference type="PROSITE" id="PS50850">
    <property type="entry name" value="MFS"/>
    <property type="match status" value="1"/>
</dbReference>
<feature type="transmembrane region" description="Helical" evidence="9">
    <location>
        <begin position="215"/>
        <end position="236"/>
    </location>
</feature>
<comment type="caution">
    <text evidence="11">The sequence shown here is derived from an EMBL/GenBank/DDBJ whole genome shotgun (WGS) entry which is preliminary data.</text>
</comment>
<dbReference type="InterPro" id="IPR011701">
    <property type="entry name" value="MFS"/>
</dbReference>
<comment type="subcellular location">
    <subcellularLocation>
        <location evidence="1">Cell membrane</location>
        <topology evidence="1">Multi-pass membrane protein</topology>
    </subcellularLocation>
</comment>
<dbReference type="InterPro" id="IPR036259">
    <property type="entry name" value="MFS_trans_sf"/>
</dbReference>
<evidence type="ECO:0000256" key="5">
    <source>
        <dbReference type="ARBA" id="ARBA00022692"/>
    </source>
</evidence>
<evidence type="ECO:0000313" key="12">
    <source>
        <dbReference type="Proteomes" id="UP000748067"/>
    </source>
</evidence>
<evidence type="ECO:0000259" key="10">
    <source>
        <dbReference type="PROSITE" id="PS50850"/>
    </source>
</evidence>
<evidence type="ECO:0000256" key="6">
    <source>
        <dbReference type="ARBA" id="ARBA00022847"/>
    </source>
</evidence>
<dbReference type="PROSITE" id="PS00216">
    <property type="entry name" value="SUGAR_TRANSPORT_1"/>
    <property type="match status" value="1"/>
</dbReference>
<dbReference type="Pfam" id="PF07690">
    <property type="entry name" value="MFS_1"/>
    <property type="match status" value="1"/>
</dbReference>
<feature type="transmembrane region" description="Helical" evidence="9">
    <location>
        <begin position="122"/>
        <end position="143"/>
    </location>
</feature>
<keyword evidence="6" id="KW-0769">Symport</keyword>
<proteinExistence type="inferred from homology"/>
<feature type="transmembrane region" description="Helical" evidence="9">
    <location>
        <begin position="48"/>
        <end position="72"/>
    </location>
</feature>
<evidence type="ECO:0000256" key="4">
    <source>
        <dbReference type="ARBA" id="ARBA00022475"/>
    </source>
</evidence>
<evidence type="ECO:0000256" key="7">
    <source>
        <dbReference type="ARBA" id="ARBA00022989"/>
    </source>
</evidence>
<keyword evidence="4" id="KW-1003">Cell membrane</keyword>
<gene>
    <name evidence="11" type="primary">proP_6</name>
    <name evidence="11" type="ORF">PSAN_54360</name>
</gene>
<dbReference type="Gene3D" id="1.20.1250.20">
    <property type="entry name" value="MFS general substrate transporter like domains"/>
    <property type="match status" value="1"/>
</dbReference>
<sequence>MGDWGWRVPFLIGCLIVPVIFVIRRSLEETPEFQARKHRPTLQEVVRSIGQNFGIVIAGMALVVMTTVSFYLITAYTPTFGKAELHLSDFDALLVTVCVGISNFIWLPVMGAVSDKIGRKPLLLGATILAILTAYPALSWLVANPSFNHLLIVLLWLSFLYGSYNGAMVVALTEIMPVEVRTTGFSLAYSLATATFGGFTPAACTYLIHVLDNKAAPGIWLSGAAILGLIATLVLFKGNRHELRTAQASVVGGA</sequence>
<feature type="transmembrane region" description="Helical" evidence="9">
    <location>
        <begin position="6"/>
        <end position="27"/>
    </location>
</feature>
<feature type="transmembrane region" description="Helical" evidence="9">
    <location>
        <begin position="92"/>
        <end position="110"/>
    </location>
</feature>
<keyword evidence="12" id="KW-1185">Reference proteome</keyword>
<evidence type="ECO:0000256" key="2">
    <source>
        <dbReference type="ARBA" id="ARBA00008240"/>
    </source>
</evidence>
<protein>
    <submittedName>
        <fullName evidence="11">Proline/betaine transporter</fullName>
    </submittedName>
</protein>
<dbReference type="PANTHER" id="PTHR43528:SF6">
    <property type="entry name" value="CITRATE-PROTON SYMPORTER"/>
    <property type="match status" value="1"/>
</dbReference>
<comment type="similarity">
    <text evidence="2">Belongs to the major facilitator superfamily. Metabolite:H+ Symporter (MHS) family (TC 2.A.1.6) family.</text>
</comment>
<name>A0ABQ6ZPD5_9PSED</name>